<gene>
    <name evidence="1" type="ORF">FZC75_10455</name>
</gene>
<dbReference type="EMBL" id="VTET01000004">
    <property type="protein sequence ID" value="TYS72367.1"/>
    <property type="molecule type" value="Genomic_DNA"/>
</dbReference>
<sequence>MARKPKVITHLMNNGERQLCKALWRTGVITEKDARKHFSGISDQRWKLMLKDKVLKKKGQYIFLDEKGDNYLRNKMGMTNKYKTSMEHIKHDLKLNKCYLEFSETQRETWKTETEIRSEISSQPKYHDMYYDSKFDDSTRKNFIPDATYYSEELQQEVALEVVTSSYSDMDIAMKRETANRFYNGHFYQI</sequence>
<evidence type="ECO:0000313" key="1">
    <source>
        <dbReference type="EMBL" id="TYS72367.1"/>
    </source>
</evidence>
<name>A0A5D4T9Q5_9BACI</name>
<reference evidence="1 2" key="1">
    <citation type="submission" date="2019-08" db="EMBL/GenBank/DDBJ databases">
        <title>Bacillus genomes from the desert of Cuatro Cienegas, Coahuila.</title>
        <authorList>
            <person name="Olmedo-Alvarez G."/>
        </authorList>
    </citation>
    <scope>NUCLEOTIDE SEQUENCE [LARGE SCALE GENOMIC DNA]</scope>
    <source>
        <strain evidence="1 2">CH98b_3T</strain>
    </source>
</reference>
<dbReference type="AlphaFoldDB" id="A0A5D4T9Q5"/>
<dbReference type="RefSeq" id="WP_148979233.1">
    <property type="nucleotide sequence ID" value="NZ_JBNILM010000004.1"/>
</dbReference>
<accession>A0A5D4T9Q5</accession>
<proteinExistence type="predicted"/>
<comment type="caution">
    <text evidence="1">The sequence shown here is derived from an EMBL/GenBank/DDBJ whole genome shotgun (WGS) entry which is preliminary data.</text>
</comment>
<protein>
    <submittedName>
        <fullName evidence="1">Uncharacterized protein</fullName>
    </submittedName>
</protein>
<dbReference type="Proteomes" id="UP000324517">
    <property type="component" value="Unassembled WGS sequence"/>
</dbReference>
<evidence type="ECO:0000313" key="2">
    <source>
        <dbReference type="Proteomes" id="UP000324517"/>
    </source>
</evidence>
<organism evidence="1 2">
    <name type="scientific">Sutcliffiella horikoshii</name>
    <dbReference type="NCBI Taxonomy" id="79883"/>
    <lineage>
        <taxon>Bacteria</taxon>
        <taxon>Bacillati</taxon>
        <taxon>Bacillota</taxon>
        <taxon>Bacilli</taxon>
        <taxon>Bacillales</taxon>
        <taxon>Bacillaceae</taxon>
        <taxon>Sutcliffiella</taxon>
    </lineage>
</organism>